<feature type="compositionally biased region" description="Low complexity" evidence="10">
    <location>
        <begin position="322"/>
        <end position="333"/>
    </location>
</feature>
<dbReference type="HOGENOM" id="CLU_028108_2_0_9"/>
<evidence type="ECO:0000256" key="4">
    <source>
        <dbReference type="ARBA" id="ARBA00022475"/>
    </source>
</evidence>
<name>F6DNR7_DESRL</name>
<feature type="transmembrane region" description="Helical" evidence="11">
    <location>
        <begin position="21"/>
        <end position="40"/>
    </location>
</feature>
<reference evidence="14 15" key="2">
    <citation type="journal article" date="2012" name="Stand. Genomic Sci.">
        <title>Complete genome sequence of the sulfate-reducing firmicute Desulfotomaculum ruminis type strain (DL(T)).</title>
        <authorList>
            <person name="Spring S."/>
            <person name="Visser M."/>
            <person name="Lu M."/>
            <person name="Copeland A."/>
            <person name="Lapidus A."/>
            <person name="Lucas S."/>
            <person name="Cheng J.F."/>
            <person name="Han C."/>
            <person name="Tapia R."/>
            <person name="Goodwin L.A."/>
            <person name="Pitluck S."/>
            <person name="Ivanova N."/>
            <person name="Land M."/>
            <person name="Hauser L."/>
            <person name="Larimer F."/>
            <person name="Rohde M."/>
            <person name="Goker M."/>
            <person name="Detter J.C."/>
            <person name="Kyrpides N.C."/>
            <person name="Woyke T."/>
            <person name="Schaap P.J."/>
            <person name="Plugge C.M."/>
            <person name="Muyzer G."/>
            <person name="Kuever J."/>
            <person name="Pereira I.A."/>
            <person name="Parshina S.N."/>
            <person name="Bernier-Latmani R."/>
            <person name="Stams A.J."/>
            <person name="Klenk H.P."/>
        </authorList>
    </citation>
    <scope>NUCLEOTIDE SEQUENCE [LARGE SCALE GENOMIC DNA]</scope>
    <source>
        <strain evidence="15">ATCC 23193 / DSM 2154 / NCIB 8452 / DL</strain>
    </source>
</reference>
<keyword evidence="6 11" id="KW-1133">Transmembrane helix</keyword>
<dbReference type="Pfam" id="PF01514">
    <property type="entry name" value="YscJ_FliF"/>
    <property type="match status" value="1"/>
</dbReference>
<sequence length="519" mass="57270">MNYKDLLDKLKQRWQGISYNKKVLIILVSAIILAGLIYLVQILTRTNYAMLLGDLEAKDAGEIVAQLESEKIPYKLTNQGKTILVPEEQVDDIRIKLASDGLLTGMGQGYELFDKSKFGATDFEQQVSYQRALQEELRRTITSVEGVEQARVHLVIPQKSVFIEDEGTASASVVIKLKPNAKIQPEQVKGLNDLIVGSVEGLKSENVHIIDTEGNVLNDFLKDPSGTADAGGAFGGSAVERQQQIRRAYEKELESRVQQMLAKVLGPNKAVAMVSAELDFNQQQTNTTEVLQGPIVSERQTEESGSDSGGGGVPSATTQMPGQTITGVTGTGQNDYQKTDEIRNYQHGQRVSAVIQAPGQVVRLSTAVVLDESVKNLDRTQLEDIISAAIGFNEQRGDQITVSAMTFDRSDLELAQELEKETQQQNINDLYMMVGAASAGLLILLLLLGLYLRRRRRKARLAEVGEPAGIPITDMEPEEEAPAPKWELPPARDKHKELKEIAEERPEDLAQVLKVWLRE</sequence>
<dbReference type="GO" id="GO:0003774">
    <property type="term" value="F:cytoskeletal motor activity"/>
    <property type="evidence" value="ECO:0007669"/>
    <property type="project" value="InterPro"/>
</dbReference>
<evidence type="ECO:0000256" key="8">
    <source>
        <dbReference type="ARBA" id="ARBA00023143"/>
    </source>
</evidence>
<evidence type="ECO:0000256" key="11">
    <source>
        <dbReference type="SAM" id="Phobius"/>
    </source>
</evidence>
<protein>
    <recommendedName>
        <fullName evidence="9">Flagellar M-ring protein</fullName>
    </recommendedName>
</protein>
<keyword evidence="4" id="KW-1003">Cell membrane</keyword>
<evidence type="ECO:0000256" key="5">
    <source>
        <dbReference type="ARBA" id="ARBA00022692"/>
    </source>
</evidence>
<dbReference type="STRING" id="696281.Desru_1238"/>
<keyword evidence="7 11" id="KW-0472">Membrane</keyword>
<gene>
    <name evidence="14" type="ordered locus">Desru_1238</name>
</gene>
<evidence type="ECO:0000313" key="15">
    <source>
        <dbReference type="Proteomes" id="UP000009234"/>
    </source>
</evidence>
<dbReference type="Proteomes" id="UP000009234">
    <property type="component" value="Chromosome"/>
</dbReference>
<keyword evidence="14" id="KW-0282">Flagellum</keyword>
<comment type="similarity">
    <text evidence="3 9">Belongs to the FliF family.</text>
</comment>
<dbReference type="GO" id="GO:0005886">
    <property type="term" value="C:plasma membrane"/>
    <property type="evidence" value="ECO:0007669"/>
    <property type="project" value="UniProtKB-SubCell"/>
</dbReference>
<feature type="region of interest" description="Disordered" evidence="10">
    <location>
        <begin position="285"/>
        <end position="335"/>
    </location>
</feature>
<keyword evidence="15" id="KW-1185">Reference proteome</keyword>
<evidence type="ECO:0000256" key="2">
    <source>
        <dbReference type="ARBA" id="ARBA00004651"/>
    </source>
</evidence>
<evidence type="ECO:0000256" key="9">
    <source>
        <dbReference type="PIRNR" id="PIRNR004862"/>
    </source>
</evidence>
<dbReference type="InterPro" id="IPR045851">
    <property type="entry name" value="AMP-bd_C_sf"/>
</dbReference>
<dbReference type="eggNOG" id="COG1766">
    <property type="taxonomic scope" value="Bacteria"/>
</dbReference>
<evidence type="ECO:0000259" key="13">
    <source>
        <dbReference type="Pfam" id="PF08345"/>
    </source>
</evidence>
<evidence type="ECO:0000259" key="12">
    <source>
        <dbReference type="Pfam" id="PF01514"/>
    </source>
</evidence>
<proteinExistence type="inferred from homology"/>
<keyword evidence="14" id="KW-0966">Cell projection</keyword>
<feature type="region of interest" description="Disordered" evidence="10">
    <location>
        <begin position="470"/>
        <end position="492"/>
    </location>
</feature>
<feature type="domain" description="Flagellar M-ring C-terminal" evidence="13">
    <location>
        <begin position="261"/>
        <end position="407"/>
    </location>
</feature>
<evidence type="ECO:0000313" key="14">
    <source>
        <dbReference type="EMBL" id="AEG59512.1"/>
    </source>
</evidence>
<dbReference type="OrthoDB" id="9807026at2"/>
<evidence type="ECO:0000256" key="6">
    <source>
        <dbReference type="ARBA" id="ARBA00022989"/>
    </source>
</evidence>
<evidence type="ECO:0000256" key="1">
    <source>
        <dbReference type="ARBA" id="ARBA00004117"/>
    </source>
</evidence>
<keyword evidence="5 11" id="KW-0812">Transmembrane</keyword>
<dbReference type="PANTHER" id="PTHR30046:SF0">
    <property type="entry name" value="FLAGELLAR M-RING PROTEIN"/>
    <property type="match status" value="1"/>
</dbReference>
<evidence type="ECO:0000256" key="7">
    <source>
        <dbReference type="ARBA" id="ARBA00023136"/>
    </source>
</evidence>
<organism evidence="14 15">
    <name type="scientific">Desulforamulus ruminis (strain ATCC 23193 / DSM 2154 / NCIMB 8452 / DL)</name>
    <name type="common">Desulfotomaculum ruminis</name>
    <dbReference type="NCBI Taxonomy" id="696281"/>
    <lineage>
        <taxon>Bacteria</taxon>
        <taxon>Bacillati</taxon>
        <taxon>Bacillota</taxon>
        <taxon>Clostridia</taxon>
        <taxon>Eubacteriales</taxon>
        <taxon>Peptococcaceae</taxon>
        <taxon>Desulforamulus</taxon>
    </lineage>
</organism>
<feature type="transmembrane region" description="Helical" evidence="11">
    <location>
        <begin position="430"/>
        <end position="452"/>
    </location>
</feature>
<dbReference type="NCBIfam" id="TIGR00206">
    <property type="entry name" value="fliF"/>
    <property type="match status" value="1"/>
</dbReference>
<reference evidence="15" key="1">
    <citation type="submission" date="2011-05" db="EMBL/GenBank/DDBJ databases">
        <title>Complete sequence of Desulfotomaculum ruminis DSM 2154.</title>
        <authorList>
            <person name="Lucas S."/>
            <person name="Copeland A."/>
            <person name="Lapidus A."/>
            <person name="Cheng J.-F."/>
            <person name="Goodwin L."/>
            <person name="Pitluck S."/>
            <person name="Lu M."/>
            <person name="Detter J.C."/>
            <person name="Han C."/>
            <person name="Tapia R."/>
            <person name="Land M."/>
            <person name="Hauser L."/>
            <person name="Kyrpides N."/>
            <person name="Ivanova N."/>
            <person name="Mikhailova N."/>
            <person name="Pagani I."/>
            <person name="Stams A.J.M."/>
            <person name="Plugge C.M."/>
            <person name="Muyzer G."/>
            <person name="Kuever J."/>
            <person name="Parshina S.N."/>
            <person name="Ivanova A.E."/>
            <person name="Nazina T.N."/>
            <person name="Brambilla E."/>
            <person name="Spring S."/>
            <person name="Klenk H.-P."/>
            <person name="Woyke T."/>
        </authorList>
    </citation>
    <scope>NUCLEOTIDE SEQUENCE [LARGE SCALE GENOMIC DNA]</scope>
    <source>
        <strain evidence="15">ATCC 23193 / DSM 2154 / NCIB 8452 / DL</strain>
    </source>
</reference>
<dbReference type="KEGG" id="dru:Desru_1238"/>
<evidence type="ECO:0000256" key="10">
    <source>
        <dbReference type="SAM" id="MobiDB-lite"/>
    </source>
</evidence>
<dbReference type="GO" id="GO:0071973">
    <property type="term" value="P:bacterial-type flagellum-dependent cell motility"/>
    <property type="evidence" value="ECO:0007669"/>
    <property type="project" value="InterPro"/>
</dbReference>
<dbReference type="InterPro" id="IPR006182">
    <property type="entry name" value="FliF_N_dom"/>
</dbReference>
<comment type="function">
    <text evidence="9">The M ring may be actively involved in energy transduction.</text>
</comment>
<dbReference type="Gene3D" id="3.30.300.30">
    <property type="match status" value="1"/>
</dbReference>
<dbReference type="PIRSF" id="PIRSF004862">
    <property type="entry name" value="FliF"/>
    <property type="match status" value="1"/>
</dbReference>
<keyword evidence="14" id="KW-0969">Cilium</keyword>
<dbReference type="PRINTS" id="PR01009">
    <property type="entry name" value="FLGMRINGFLIF"/>
</dbReference>
<evidence type="ECO:0000256" key="3">
    <source>
        <dbReference type="ARBA" id="ARBA00007971"/>
    </source>
</evidence>
<dbReference type="InterPro" id="IPR013556">
    <property type="entry name" value="Flag_M-ring_C"/>
</dbReference>
<keyword evidence="8 9" id="KW-0975">Bacterial flagellum</keyword>
<dbReference type="InterPro" id="IPR000067">
    <property type="entry name" value="FlgMring_FliF"/>
</dbReference>
<accession>F6DNR7</accession>
<dbReference type="PANTHER" id="PTHR30046">
    <property type="entry name" value="FLAGELLAR M-RING PROTEIN"/>
    <property type="match status" value="1"/>
</dbReference>
<dbReference type="GO" id="GO:0009431">
    <property type="term" value="C:bacterial-type flagellum basal body, MS ring"/>
    <property type="evidence" value="ECO:0007669"/>
    <property type="project" value="InterPro"/>
</dbReference>
<dbReference type="InterPro" id="IPR043427">
    <property type="entry name" value="YscJ/FliF"/>
</dbReference>
<comment type="subcellular location">
    <subcellularLocation>
        <location evidence="1 9">Bacterial flagellum basal body</location>
    </subcellularLocation>
    <subcellularLocation>
        <location evidence="2">Cell membrane</location>
        <topology evidence="2">Multi-pass membrane protein</topology>
    </subcellularLocation>
</comment>
<dbReference type="AlphaFoldDB" id="F6DNR7"/>
<feature type="domain" description="Flagellar M-ring N-terminal" evidence="12">
    <location>
        <begin position="44"/>
        <end position="218"/>
    </location>
</feature>
<dbReference type="Pfam" id="PF08345">
    <property type="entry name" value="YscJ_FliF_C"/>
    <property type="match status" value="1"/>
</dbReference>
<dbReference type="EMBL" id="CP002780">
    <property type="protein sequence ID" value="AEG59512.1"/>
    <property type="molecule type" value="Genomic_DNA"/>
</dbReference>